<dbReference type="Proteomes" id="UP000729402">
    <property type="component" value="Unassembled WGS sequence"/>
</dbReference>
<name>A0A8J5SLL7_ZIZPA</name>
<feature type="domain" description="FAS1" evidence="4">
    <location>
        <begin position="30"/>
        <end position="164"/>
    </location>
</feature>
<feature type="transmembrane region" description="Helical" evidence="2">
    <location>
        <begin position="384"/>
        <end position="402"/>
    </location>
</feature>
<organism evidence="5 6">
    <name type="scientific">Zizania palustris</name>
    <name type="common">Northern wild rice</name>
    <dbReference type="NCBI Taxonomy" id="103762"/>
    <lineage>
        <taxon>Eukaryota</taxon>
        <taxon>Viridiplantae</taxon>
        <taxon>Streptophyta</taxon>
        <taxon>Embryophyta</taxon>
        <taxon>Tracheophyta</taxon>
        <taxon>Spermatophyta</taxon>
        <taxon>Magnoliopsida</taxon>
        <taxon>Liliopsida</taxon>
        <taxon>Poales</taxon>
        <taxon>Poaceae</taxon>
        <taxon>BOP clade</taxon>
        <taxon>Oryzoideae</taxon>
        <taxon>Oryzeae</taxon>
        <taxon>Zizaniinae</taxon>
        <taxon>Zizania</taxon>
    </lineage>
</organism>
<proteinExistence type="predicted"/>
<feature type="region of interest" description="Disordered" evidence="1">
    <location>
        <begin position="342"/>
        <end position="375"/>
    </location>
</feature>
<evidence type="ECO:0000313" key="5">
    <source>
        <dbReference type="EMBL" id="KAG8059571.1"/>
    </source>
</evidence>
<keyword evidence="2" id="KW-1133">Transmembrane helix</keyword>
<keyword evidence="3" id="KW-0732">Signal</keyword>
<dbReference type="OrthoDB" id="682048at2759"/>
<feature type="signal peptide" evidence="3">
    <location>
        <begin position="1"/>
        <end position="29"/>
    </location>
</feature>
<keyword evidence="2" id="KW-0812">Transmembrane</keyword>
<evidence type="ECO:0000313" key="6">
    <source>
        <dbReference type="Proteomes" id="UP000729402"/>
    </source>
</evidence>
<dbReference type="InterPro" id="IPR033254">
    <property type="entry name" value="Plant_FLA"/>
</dbReference>
<protein>
    <recommendedName>
        <fullName evidence="4">FAS1 domain-containing protein</fullName>
    </recommendedName>
</protein>
<feature type="chain" id="PRO_5035233601" description="FAS1 domain-containing protein" evidence="3">
    <location>
        <begin position="30"/>
        <end position="403"/>
    </location>
</feature>
<keyword evidence="6" id="KW-1185">Reference proteome</keyword>
<gene>
    <name evidence="5" type="ORF">GUJ93_ZPchr0002g24136</name>
</gene>
<dbReference type="EMBL" id="JAAALK010000287">
    <property type="protein sequence ID" value="KAG8059571.1"/>
    <property type="molecule type" value="Genomic_DNA"/>
</dbReference>
<evidence type="ECO:0000256" key="3">
    <source>
        <dbReference type="SAM" id="SignalP"/>
    </source>
</evidence>
<keyword evidence="2" id="KW-0472">Membrane</keyword>
<dbReference type="Pfam" id="PF02469">
    <property type="entry name" value="Fasciclin"/>
    <property type="match status" value="1"/>
</dbReference>
<dbReference type="AlphaFoldDB" id="A0A8J5SLL7"/>
<dbReference type="PROSITE" id="PS50213">
    <property type="entry name" value="FAS1"/>
    <property type="match status" value="2"/>
</dbReference>
<feature type="domain" description="FAS1" evidence="4">
    <location>
        <begin position="192"/>
        <end position="333"/>
    </location>
</feature>
<dbReference type="InterPro" id="IPR000782">
    <property type="entry name" value="FAS1_domain"/>
</dbReference>
<dbReference type="SMART" id="SM00554">
    <property type="entry name" value="FAS1"/>
    <property type="match status" value="1"/>
</dbReference>
<evidence type="ECO:0000259" key="4">
    <source>
        <dbReference type="PROSITE" id="PS50213"/>
    </source>
</evidence>
<evidence type="ECO:0000256" key="2">
    <source>
        <dbReference type="SAM" id="Phobius"/>
    </source>
</evidence>
<accession>A0A8J5SLL7</accession>
<dbReference type="PANTHER" id="PTHR32382">
    <property type="entry name" value="FASCICLIN-LIKE ARABINOGALACTAN PROTEIN"/>
    <property type="match status" value="1"/>
</dbReference>
<dbReference type="PANTHER" id="PTHR32382:SF33">
    <property type="entry name" value="OS02G0726000 PROTEIN"/>
    <property type="match status" value="1"/>
</dbReference>
<sequence>MSLAGVVHARCVPLLLILFTLSTFPACRATHNITAILAEHRDLAEFSRQLTATGLADNIDGRNTITVLAVDDAHMAPLKARGLPRETLRHVLSLHVLVDYYDDAKLHRLPGGSAVVSTLFQASGDAPGSEGMVKIADRRGGRVAFVPQDVDDAQATVFYIKSVHEAPYNISVLQVSAVISSPAAEAPSATESRPNATDVMCKRGCGRFAALVAATADAAATYEKSIAGGLTVFCPADKAVQAFTPAFKDLSPDGRLALVLYHGVPRHYSLLALKANNGDMNTLATDGTKGYSLTVRDVGDTVTLLSAAPKPATVTGTLTDAETLSVYVIDAVLQPRELFNGSHAGPYTAPSPGANASPDADAKQDGDGGGGRGQNNGASVAAPGVLPFALVFLLAAPIVVVIV</sequence>
<comment type="caution">
    <text evidence="5">The sequence shown here is derived from an EMBL/GenBank/DDBJ whole genome shotgun (WGS) entry which is preliminary data.</text>
</comment>
<evidence type="ECO:0000256" key="1">
    <source>
        <dbReference type="SAM" id="MobiDB-lite"/>
    </source>
</evidence>
<reference evidence="5" key="1">
    <citation type="journal article" date="2021" name="bioRxiv">
        <title>Whole Genome Assembly and Annotation of Northern Wild Rice, Zizania palustris L., Supports a Whole Genome Duplication in the Zizania Genus.</title>
        <authorList>
            <person name="Haas M."/>
            <person name="Kono T."/>
            <person name="Macchietto M."/>
            <person name="Millas R."/>
            <person name="McGilp L."/>
            <person name="Shao M."/>
            <person name="Duquette J."/>
            <person name="Hirsch C.N."/>
            <person name="Kimball J."/>
        </authorList>
    </citation>
    <scope>NUCLEOTIDE SEQUENCE</scope>
    <source>
        <tissue evidence="5">Fresh leaf tissue</tissue>
    </source>
</reference>
<dbReference type="FunFam" id="2.30.180.10:FF:000010">
    <property type="entry name" value="Fasciclin-like arabinogalactan protein 2"/>
    <property type="match status" value="1"/>
</dbReference>
<dbReference type="GO" id="GO:0005886">
    <property type="term" value="C:plasma membrane"/>
    <property type="evidence" value="ECO:0007669"/>
    <property type="project" value="TreeGrafter"/>
</dbReference>
<reference evidence="5" key="2">
    <citation type="submission" date="2021-02" db="EMBL/GenBank/DDBJ databases">
        <authorList>
            <person name="Kimball J.A."/>
            <person name="Haas M.W."/>
            <person name="Macchietto M."/>
            <person name="Kono T."/>
            <person name="Duquette J."/>
            <person name="Shao M."/>
        </authorList>
    </citation>
    <scope>NUCLEOTIDE SEQUENCE</scope>
    <source>
        <tissue evidence="5">Fresh leaf tissue</tissue>
    </source>
</reference>